<dbReference type="Gene3D" id="1.10.10.10">
    <property type="entry name" value="Winged helix-like DNA-binding domain superfamily/Winged helix DNA-binding domain"/>
    <property type="match status" value="1"/>
</dbReference>
<organism evidence="9 10">
    <name type="scientific">Haematobacter missouriensis</name>
    <dbReference type="NCBI Taxonomy" id="366616"/>
    <lineage>
        <taxon>Bacteria</taxon>
        <taxon>Pseudomonadati</taxon>
        <taxon>Pseudomonadota</taxon>
        <taxon>Alphaproteobacteria</taxon>
        <taxon>Rhodobacterales</taxon>
        <taxon>Paracoccaceae</taxon>
        <taxon>Haematobacter</taxon>
    </lineage>
</organism>
<dbReference type="InterPro" id="IPR051815">
    <property type="entry name" value="Molybdate_resp_trans_reg"/>
</dbReference>
<dbReference type="Pfam" id="PF03459">
    <property type="entry name" value="TOBE"/>
    <property type="match status" value="2"/>
</dbReference>
<evidence type="ECO:0000256" key="4">
    <source>
        <dbReference type="ARBA" id="ARBA00022737"/>
    </source>
</evidence>
<accession>A0A225CNK3</accession>
<dbReference type="NCBIfam" id="TIGR00638">
    <property type="entry name" value="Mop"/>
    <property type="match status" value="1"/>
</dbReference>
<dbReference type="InterPro" id="IPR016462">
    <property type="entry name" value="ModE"/>
</dbReference>
<feature type="domain" description="Mop" evidence="7">
    <location>
        <begin position="128"/>
        <end position="194"/>
    </location>
</feature>
<evidence type="ECO:0000256" key="3">
    <source>
        <dbReference type="ARBA" id="ARBA00022505"/>
    </source>
</evidence>
<evidence type="ECO:0000313" key="8">
    <source>
        <dbReference type="EMBL" id="OWJ72875.1"/>
    </source>
</evidence>
<evidence type="ECO:0000313" key="9">
    <source>
        <dbReference type="EMBL" id="OWJ82901.1"/>
    </source>
</evidence>
<sequence>MEPSLTAITSAVSLAVPHLAPAGIEHVRLLEAIGREGSISAAARSIGLSYKAAWSRVSALNTLAGRPLVASQRGGAEGGGASLTPEGIGFVEAFRRLEAETADAVRRLFSDPASPVLEKGHVHGGFFRTSARNALPGVVIDVEDGPLNALVRLRIAGGQVVEAAITRASLLELGLFPGRRALTLIKAPLVHLLSPGESGSNRLLGRVVNVEMEEGRGADAKGEVTLDIGPPDGPDIGARLVAVAPVSRFLTLGLAPGTTVMARFEPSQIILATD</sequence>
<dbReference type="InterPro" id="IPR000847">
    <property type="entry name" value="LysR_HTH_N"/>
</dbReference>
<dbReference type="GO" id="GO:0003700">
    <property type="term" value="F:DNA-binding transcription factor activity"/>
    <property type="evidence" value="ECO:0007669"/>
    <property type="project" value="InterPro"/>
</dbReference>
<comment type="similarity">
    <text evidence="1 5">Belongs to the ModE family.</text>
</comment>
<dbReference type="PIRSF" id="PIRSF005763">
    <property type="entry name" value="Txn_reg_ModE"/>
    <property type="match status" value="1"/>
</dbReference>
<dbReference type="Pfam" id="PF00126">
    <property type="entry name" value="HTH_1"/>
    <property type="match status" value="1"/>
</dbReference>
<keyword evidence="2 5" id="KW-0813">Transport</keyword>
<proteinExistence type="inferred from homology"/>
<dbReference type="InterPro" id="IPR005116">
    <property type="entry name" value="Transp-assoc_OB_typ1"/>
</dbReference>
<evidence type="ECO:0000259" key="7">
    <source>
        <dbReference type="PROSITE" id="PS51866"/>
    </source>
</evidence>
<name>A0A225CNK3_9RHOB</name>
<dbReference type="EMBL" id="NIPX01000023">
    <property type="protein sequence ID" value="OWJ82901.1"/>
    <property type="molecule type" value="Genomic_DNA"/>
</dbReference>
<dbReference type="AlphaFoldDB" id="A0A225CNK3"/>
<feature type="domain" description="Mop" evidence="7">
    <location>
        <begin position="196"/>
        <end position="273"/>
    </location>
</feature>
<evidence type="ECO:0000256" key="2">
    <source>
        <dbReference type="ARBA" id="ARBA00022448"/>
    </source>
</evidence>
<dbReference type="PANTHER" id="PTHR30432:SF1">
    <property type="entry name" value="DNA-BINDING TRANSCRIPTIONAL DUAL REGULATOR MODE"/>
    <property type="match status" value="1"/>
</dbReference>
<reference evidence="10 11" key="1">
    <citation type="submission" date="2016-11" db="EMBL/GenBank/DDBJ databases">
        <title>Comparison of Traditional DNA-DNA Hybridization with In Silico Genomic Analysis.</title>
        <authorList>
            <person name="Nicholson A.C."/>
            <person name="Sammons S."/>
            <person name="Humrighouse B.W."/>
            <person name="Graziano J."/>
            <person name="Lasker B."/>
            <person name="Whitney A.M."/>
            <person name="Mcquiston J.R."/>
        </authorList>
    </citation>
    <scope>NUCLEOTIDE SEQUENCE [LARGE SCALE GENOMIC DNA]</scope>
    <source>
        <strain evidence="8 11">H1892</strain>
        <strain evidence="9 10">H2381</strain>
    </source>
</reference>
<dbReference type="EMBL" id="NIPV01000096">
    <property type="protein sequence ID" value="OWJ72875.1"/>
    <property type="molecule type" value="Genomic_DNA"/>
</dbReference>
<dbReference type="PANTHER" id="PTHR30432">
    <property type="entry name" value="TRANSCRIPTIONAL REGULATOR MODE"/>
    <property type="match status" value="1"/>
</dbReference>
<dbReference type="PROSITE" id="PS51866">
    <property type="entry name" value="MOP"/>
    <property type="match status" value="2"/>
</dbReference>
<dbReference type="InterPro" id="IPR036388">
    <property type="entry name" value="WH-like_DNA-bd_sf"/>
</dbReference>
<dbReference type="Proteomes" id="UP000214673">
    <property type="component" value="Unassembled WGS sequence"/>
</dbReference>
<dbReference type="Gene3D" id="2.40.50.100">
    <property type="match status" value="2"/>
</dbReference>
<keyword evidence="3 5" id="KW-0500">Molybdenum</keyword>
<comment type="caution">
    <text evidence="9">The sequence shown here is derived from an EMBL/GenBank/DDBJ whole genome shotgun (WGS) entry which is preliminary data.</text>
</comment>
<evidence type="ECO:0000313" key="10">
    <source>
        <dbReference type="Proteomes" id="UP000196640"/>
    </source>
</evidence>
<dbReference type="InterPro" id="IPR004606">
    <property type="entry name" value="Mop_domain"/>
</dbReference>
<dbReference type="GO" id="GO:0030151">
    <property type="term" value="F:molybdenum ion binding"/>
    <property type="evidence" value="ECO:0007669"/>
    <property type="project" value="UniProtKB-UniRule"/>
</dbReference>
<evidence type="ECO:0000256" key="1">
    <source>
        <dbReference type="ARBA" id="ARBA00008110"/>
    </source>
</evidence>
<evidence type="ECO:0000256" key="5">
    <source>
        <dbReference type="PIRNR" id="PIRNR005763"/>
    </source>
</evidence>
<dbReference type="GO" id="GO:0015689">
    <property type="term" value="P:molybdate ion transport"/>
    <property type="evidence" value="ECO:0007669"/>
    <property type="project" value="UniProtKB-UniRule"/>
</dbReference>
<evidence type="ECO:0000256" key="6">
    <source>
        <dbReference type="PIRSR" id="PIRSR005763-1"/>
    </source>
</evidence>
<dbReference type="STRING" id="366616.CG51_12005"/>
<dbReference type="SUPFAM" id="SSF46785">
    <property type="entry name" value="Winged helix' DNA-binding domain"/>
    <property type="match status" value="1"/>
</dbReference>
<dbReference type="InterPro" id="IPR008995">
    <property type="entry name" value="Mo/tungstate-bd_C_term_dom"/>
</dbReference>
<keyword evidence="11" id="KW-1185">Reference proteome</keyword>
<evidence type="ECO:0000313" key="11">
    <source>
        <dbReference type="Proteomes" id="UP000214673"/>
    </source>
</evidence>
<dbReference type="InterPro" id="IPR036390">
    <property type="entry name" value="WH_DNA-bd_sf"/>
</dbReference>
<feature type="region of interest" description="Required for dimer formation and molybdate binding" evidence="6">
    <location>
        <begin position="129"/>
        <end position="137"/>
    </location>
</feature>
<dbReference type="SUPFAM" id="SSF50331">
    <property type="entry name" value="MOP-like"/>
    <property type="match status" value="2"/>
</dbReference>
<dbReference type="Proteomes" id="UP000196640">
    <property type="component" value="Unassembled WGS sequence"/>
</dbReference>
<gene>
    <name evidence="9" type="ORF">CDV52_12985</name>
    <name evidence="8" type="ORF">CDV53_16765</name>
</gene>
<protein>
    <submittedName>
        <fullName evidence="9">Molybdenum-dependent transcriptional regulator</fullName>
    </submittedName>
</protein>
<keyword evidence="4" id="KW-0677">Repeat</keyword>